<name>D9QEY2_CORP2</name>
<proteinExistence type="predicted"/>
<evidence type="ECO:0000313" key="2">
    <source>
        <dbReference type="Proteomes" id="UP000000276"/>
    </source>
</evidence>
<accession>D9QEY2</accession>
<dbReference type="Proteomes" id="UP000000276">
    <property type="component" value="Chromosome"/>
</dbReference>
<dbReference type="HOGENOM" id="CLU_2933577_0_0_11"/>
<reference evidence="1 2" key="1">
    <citation type="journal article" date="2011" name="J. Bacteriol.">
        <title>Complete genome sequence of Corynebacterium pseudotuberculosis I19, a strain isolated from a cow in Israel with bovine mastitis.</title>
        <authorList>
            <consortium name="Consortium: Rede Paraense de Genomica e Proteomica (RPGP)"/>
            <person name="Silva A."/>
            <person name="Schneider M.P."/>
            <person name="Cerdeira L."/>
            <person name="Barbosa M.S."/>
            <person name="Ramos R.T."/>
            <person name="Carneiro A.R."/>
            <person name="Santos R."/>
            <person name="Lima M."/>
            <person name="D'Afonseca V."/>
            <person name="Almeida S.S."/>
            <person name="Santos A.R."/>
            <person name="Soares S.C."/>
            <person name="Pinto A.C."/>
            <person name="Ali A."/>
            <person name="Dorella F.A."/>
            <person name="Rocha F."/>
            <person name="de Abreu V.A."/>
            <person name="Trost E."/>
            <person name="Tauch A."/>
            <person name="Shpigel N."/>
            <person name="Miyoshi A."/>
            <person name="Azevedo V."/>
        </authorList>
    </citation>
    <scope>NUCLEOTIDE SEQUENCE [LARGE SCALE GENOMIC DNA]</scope>
    <source>
        <strain evidence="1 2">C231</strain>
    </source>
</reference>
<dbReference type="AlphaFoldDB" id="D9QEY2"/>
<dbReference type="KEGG" id="cpq:CPC231_02845"/>
<organism evidence="1 2">
    <name type="scientific">Corynebacterium pseudotuberculosis (strain C231)</name>
    <dbReference type="NCBI Taxonomy" id="681645"/>
    <lineage>
        <taxon>Bacteria</taxon>
        <taxon>Bacillati</taxon>
        <taxon>Actinomycetota</taxon>
        <taxon>Actinomycetes</taxon>
        <taxon>Mycobacteriales</taxon>
        <taxon>Corynebacteriaceae</taxon>
        <taxon>Corynebacterium</taxon>
    </lineage>
</organism>
<protein>
    <submittedName>
        <fullName evidence="1">Uncharacterized protein</fullName>
    </submittedName>
</protein>
<keyword evidence="2" id="KW-1185">Reference proteome</keyword>
<dbReference type="EMBL" id="CP001829">
    <property type="protein sequence ID" value="ADL10055.1"/>
    <property type="molecule type" value="Genomic_DNA"/>
</dbReference>
<dbReference type="PATRIC" id="fig|681645.3.peg.595"/>
<gene>
    <name evidence="1" type="ORF">CPC231_02845</name>
</gene>
<evidence type="ECO:0000313" key="1">
    <source>
        <dbReference type="EMBL" id="ADL10055.1"/>
    </source>
</evidence>
<sequence>MNIGRLKTPPADYLGLPHPIKQPDDISVLWPFFSPPTPDHKQEKKAFRPALIPIFTDLGK</sequence>
<reference evidence="1 2" key="2">
    <citation type="journal article" date="2011" name="PLoS ONE">
        <title>Evidence for reductive genome evolution and lateral acquisition of virulence functions in two Corynebacterium pseudotuberculosis strains.</title>
        <authorList>
            <person name="Ruiz J.C."/>
            <person name="D'Afonseca V."/>
            <person name="Silva A."/>
            <person name="Ali A."/>
            <person name="Pinto A.C."/>
            <person name="Santos A.R."/>
            <person name="Rocha A.A."/>
            <person name="Lopes D.O."/>
            <person name="Dorella F.A."/>
            <person name="Pacheco L.G."/>
            <person name="Costa M.P."/>
            <person name="Turk M.Z."/>
            <person name="Seyffert N."/>
            <person name="Moraes P.M."/>
            <person name="Soares S.C."/>
            <person name="Almeida S.S."/>
            <person name="Castro T.L."/>
            <person name="Abreu V.A."/>
            <person name="Trost E."/>
            <person name="Baumbach J."/>
            <person name="Tauch A."/>
            <person name="Schneider M.P."/>
            <person name="McCulloch J."/>
            <person name="Cerdeira L.T."/>
            <person name="Ramos R.T."/>
            <person name="Zerlotini A."/>
            <person name="Dominitini A."/>
            <person name="Resende D.M."/>
            <person name="Coser E.M."/>
            <person name="Oliveira L.M."/>
            <person name="Pedrosa A.L."/>
            <person name="Vieira C.U."/>
            <person name="Guimaraes C.T."/>
            <person name="Bartholomeu D.C."/>
            <person name="Oliveira D.M."/>
            <person name="Santos F.R."/>
            <person name="Rabelo E.M."/>
            <person name="Lobo F.P."/>
            <person name="Franco G.R."/>
            <person name="Costa A.F."/>
            <person name="Castro I.M."/>
            <person name="Dias S.R."/>
            <person name="Ferro J.A."/>
            <person name="Ortega J.M."/>
            <person name="Paiva L.V."/>
            <person name="Goulart L.R."/>
            <person name="Almeida J.F."/>
            <person name="Ferro M.I."/>
            <person name="Carneiro N.P."/>
            <person name="Falcao P.R."/>
            <person name="Grynberg P."/>
            <person name="Teixeira S.M."/>
            <person name="Brommonschenkel S."/>
            <person name="Oliveira S.C."/>
            <person name="Meyer R."/>
            <person name="Moore R.J."/>
            <person name="Miyoshi A."/>
            <person name="Oliveira G.C."/>
            <person name="Azevedo V."/>
        </authorList>
    </citation>
    <scope>NUCLEOTIDE SEQUENCE [LARGE SCALE GENOMIC DNA]</scope>
    <source>
        <strain evidence="1 2">C231</strain>
    </source>
</reference>